<dbReference type="RefSeq" id="WP_101679361.1">
    <property type="nucleotide sequence ID" value="NZ_CP136958.1"/>
</dbReference>
<evidence type="ECO:0000313" key="1">
    <source>
        <dbReference type="EMBL" id="WOT02567.1"/>
    </source>
</evidence>
<proteinExistence type="predicted"/>
<dbReference type="KEGG" id="cpyr:CYJ47_01990"/>
<name>A0AAF0YSF8_9CORY</name>
<reference evidence="1" key="2">
    <citation type="submission" date="2023-10" db="EMBL/GenBank/DDBJ databases">
        <authorList>
            <person name="Choi B."/>
        </authorList>
    </citation>
    <scope>NUCLEOTIDE SEQUENCE</scope>
    <source>
        <strain evidence="1">UMB0763</strain>
    </source>
</reference>
<protein>
    <submittedName>
        <fullName evidence="1">Uncharacterized protein</fullName>
    </submittedName>
</protein>
<evidence type="ECO:0000313" key="2">
    <source>
        <dbReference type="Proteomes" id="UP000234560"/>
    </source>
</evidence>
<reference evidence="1" key="1">
    <citation type="submission" date="2017-12" db="EMBL/GenBank/DDBJ databases">
        <authorList>
            <person name="Thomas-White K."/>
            <person name="Wolfe A.J."/>
        </authorList>
    </citation>
    <scope>NUCLEOTIDE SEQUENCE</scope>
    <source>
        <strain evidence="1">UMB0763</strain>
    </source>
</reference>
<accession>A0AAF0YSF8</accession>
<organism evidence="1 2">
    <name type="scientific">Corynebacterium pyruviciproducens</name>
    <dbReference type="NCBI Taxonomy" id="598660"/>
    <lineage>
        <taxon>Bacteria</taxon>
        <taxon>Bacillati</taxon>
        <taxon>Actinomycetota</taxon>
        <taxon>Actinomycetes</taxon>
        <taxon>Mycobacteriales</taxon>
        <taxon>Corynebacteriaceae</taxon>
        <taxon>Corynebacterium</taxon>
    </lineage>
</organism>
<dbReference type="Proteomes" id="UP000234560">
    <property type="component" value="Chromosome"/>
</dbReference>
<gene>
    <name evidence="1" type="ORF">CYJ47_01990</name>
</gene>
<dbReference type="AlphaFoldDB" id="A0AAF0YSF8"/>
<dbReference type="EMBL" id="CP136958">
    <property type="protein sequence ID" value="WOT02567.1"/>
    <property type="molecule type" value="Genomic_DNA"/>
</dbReference>
<sequence length="122" mass="13080">MVTATVLFQPGWSVTTVVTSGGEDPDTGELLPAQKQTVHGRGVVQAPLWTGFQETTSDGGIRDERLVMFSPVVEVGADAEFLSPSGQCWQAITDGMPRGIPGQVPEYVAVRVRRAKEKDHAS</sequence>